<evidence type="ECO:0000256" key="6">
    <source>
        <dbReference type="ARBA" id="ARBA00023002"/>
    </source>
</evidence>
<dbReference type="InterPro" id="IPR013121">
    <property type="entry name" value="Fe_red_NAD-bd_6"/>
</dbReference>
<keyword evidence="7" id="KW-0406">Ion transport</keyword>
<evidence type="ECO:0000313" key="12">
    <source>
        <dbReference type="EMBL" id="KAJ9148644.1"/>
    </source>
</evidence>
<comment type="caution">
    <text evidence="12">The sequence shown here is derived from an EMBL/GenBank/DDBJ whole genome shotgun (WGS) entry which is preliminary data.</text>
</comment>
<dbReference type="GO" id="GO:0006879">
    <property type="term" value="P:intracellular iron ion homeostasis"/>
    <property type="evidence" value="ECO:0007669"/>
    <property type="project" value="TreeGrafter"/>
</dbReference>
<dbReference type="GO" id="GO:0015677">
    <property type="term" value="P:copper ion import"/>
    <property type="evidence" value="ECO:0007669"/>
    <property type="project" value="TreeGrafter"/>
</dbReference>
<dbReference type="EMBL" id="JANBVO010000012">
    <property type="protein sequence ID" value="KAJ9148644.1"/>
    <property type="molecule type" value="Genomic_DNA"/>
</dbReference>
<comment type="subcellular location">
    <subcellularLocation>
        <location evidence="1">Membrane</location>
        <topology evidence="1">Multi-pass membrane protein</topology>
    </subcellularLocation>
</comment>
<gene>
    <name evidence="12" type="ORF">NKR23_g4854</name>
</gene>
<evidence type="ECO:0000256" key="1">
    <source>
        <dbReference type="ARBA" id="ARBA00004141"/>
    </source>
</evidence>
<dbReference type="AlphaFoldDB" id="A0AA38S103"/>
<protein>
    <submittedName>
        <fullName evidence="12">Ferric/cupric reductase transmembrane component 2</fullName>
    </submittedName>
</protein>
<dbReference type="CDD" id="cd06186">
    <property type="entry name" value="NOX_Duox_like_FAD_NADP"/>
    <property type="match status" value="1"/>
</dbReference>
<proteinExistence type="inferred from homology"/>
<dbReference type="PROSITE" id="PS51384">
    <property type="entry name" value="FAD_FR"/>
    <property type="match status" value="1"/>
</dbReference>
<evidence type="ECO:0000256" key="5">
    <source>
        <dbReference type="ARBA" id="ARBA00022989"/>
    </source>
</evidence>
<dbReference type="InterPro" id="IPR013130">
    <property type="entry name" value="Fe3_Rdtase_TM_dom"/>
</dbReference>
<sequence>MGWPYHFLDLSHEEKHERRLTLDRYAGYAQLSAFLPALIFLIYRFACWVSKAVGARRRSYDVIPDSPSLKVKRQSSSGAWATQIRILRWWLEDDVVAFGQAWGTRDVWIVGAAWSIWLLVLCVVGTGNDYLHLTKRFGIIAASQFPVQYLLSLKSINPFAFAFRSSHEQMNRWHRLLGRIVYGLLILHAIFYVNYFIQVGILRRRLFAPVVAAGVLSLIGMTLMYTTALHWIRHYSYRIFFITHLVVAMCLPPFLFFHAKSANIYMAEAFLAFIADLAWRKIDTVAALATVESIPGTNLIKISASIPYSKVNRFREHPGSHIYLSIPAAARPSSNPASISFLLFEFLYNPFTVAAVDEETGDLTLVARHRSGPVTAALARFAGIHPATAPSGTIVSHEEGKIPLGIEGPYGAVDHFRRLSGGDYDRVLLVAGGVGATFTVPLYRALLHDNPTTRVEMAWAVRGAGDATWAVAGRDGKGIIDDNNVHIFLTGDILASDGGGSAATAAAGTPPPSGGESRDGEVEMSTMYRDRQQGGRYTSRHNRRRPDLKKVVDDAFRHGSEERVAVLVCGPEEMGREVRGHVGAWVRKGRVVWWHNEAFGW</sequence>
<dbReference type="InterPro" id="IPR039261">
    <property type="entry name" value="FNR_nucleotide-bd"/>
</dbReference>
<evidence type="ECO:0000256" key="10">
    <source>
        <dbReference type="SAM" id="Phobius"/>
    </source>
</evidence>
<feature type="transmembrane region" description="Helical" evidence="10">
    <location>
        <begin position="237"/>
        <end position="256"/>
    </location>
</feature>
<dbReference type="SFLD" id="SFLDG01168">
    <property type="entry name" value="Ferric_reductase_subgroup_(FRE"/>
    <property type="match status" value="1"/>
</dbReference>
<feature type="transmembrane region" description="Helical" evidence="10">
    <location>
        <begin position="28"/>
        <end position="49"/>
    </location>
</feature>
<evidence type="ECO:0000256" key="7">
    <source>
        <dbReference type="ARBA" id="ARBA00023065"/>
    </source>
</evidence>
<feature type="transmembrane region" description="Helical" evidence="10">
    <location>
        <begin position="107"/>
        <end position="127"/>
    </location>
</feature>
<evidence type="ECO:0000256" key="3">
    <source>
        <dbReference type="ARBA" id="ARBA00022448"/>
    </source>
</evidence>
<dbReference type="Pfam" id="PF01794">
    <property type="entry name" value="Ferric_reduct"/>
    <property type="match status" value="1"/>
</dbReference>
<feature type="transmembrane region" description="Helical" evidence="10">
    <location>
        <begin position="147"/>
        <end position="164"/>
    </location>
</feature>
<reference evidence="12" key="1">
    <citation type="submission" date="2022-07" db="EMBL/GenBank/DDBJ databases">
        <title>Fungi with potential for degradation of polypropylene.</title>
        <authorList>
            <person name="Gostincar C."/>
        </authorList>
    </citation>
    <scope>NUCLEOTIDE SEQUENCE</scope>
    <source>
        <strain evidence="12">EXF-13308</strain>
    </source>
</reference>
<dbReference type="InterPro" id="IPR051410">
    <property type="entry name" value="Ferric/Cupric_Reductase"/>
</dbReference>
<dbReference type="PANTHER" id="PTHR32361:SF28">
    <property type="entry name" value="FRP1P"/>
    <property type="match status" value="1"/>
</dbReference>
<dbReference type="SUPFAM" id="SSF52343">
    <property type="entry name" value="Ferredoxin reductase-like, C-terminal NADP-linked domain"/>
    <property type="match status" value="1"/>
</dbReference>
<feature type="region of interest" description="Disordered" evidence="9">
    <location>
        <begin position="499"/>
        <end position="521"/>
    </location>
</feature>
<keyword evidence="3" id="KW-0813">Transport</keyword>
<dbReference type="GO" id="GO:0000293">
    <property type="term" value="F:ferric-chelate reductase activity"/>
    <property type="evidence" value="ECO:0007669"/>
    <property type="project" value="TreeGrafter"/>
</dbReference>
<keyword evidence="13" id="KW-1185">Reference proteome</keyword>
<keyword evidence="6" id="KW-0560">Oxidoreductase</keyword>
<dbReference type="Proteomes" id="UP001174694">
    <property type="component" value="Unassembled WGS sequence"/>
</dbReference>
<dbReference type="Gene3D" id="3.40.50.80">
    <property type="entry name" value="Nucleotide-binding domain of ferredoxin-NADP reductase (FNR) module"/>
    <property type="match status" value="1"/>
</dbReference>
<keyword evidence="4 10" id="KW-0812">Transmembrane</keyword>
<evidence type="ECO:0000256" key="4">
    <source>
        <dbReference type="ARBA" id="ARBA00022692"/>
    </source>
</evidence>
<feature type="domain" description="FAD-binding FR-type" evidence="11">
    <location>
        <begin position="278"/>
        <end position="416"/>
    </location>
</feature>
<accession>A0AA38S103</accession>
<keyword evidence="5 10" id="KW-1133">Transmembrane helix</keyword>
<dbReference type="InterPro" id="IPR017927">
    <property type="entry name" value="FAD-bd_FR_type"/>
</dbReference>
<feature type="transmembrane region" description="Helical" evidence="10">
    <location>
        <begin position="176"/>
        <end position="194"/>
    </location>
</feature>
<dbReference type="PANTHER" id="PTHR32361">
    <property type="entry name" value="FERRIC/CUPRIC REDUCTASE TRANSMEMBRANE COMPONENT"/>
    <property type="match status" value="1"/>
</dbReference>
<feature type="transmembrane region" description="Helical" evidence="10">
    <location>
        <begin position="206"/>
        <end position="225"/>
    </location>
</feature>
<comment type="similarity">
    <text evidence="2">Belongs to the ferric reductase (FRE) family.</text>
</comment>
<dbReference type="SFLD" id="SFLDS00052">
    <property type="entry name" value="Ferric_Reductase_Domain"/>
    <property type="match status" value="1"/>
</dbReference>
<evidence type="ECO:0000256" key="2">
    <source>
        <dbReference type="ARBA" id="ARBA00006278"/>
    </source>
</evidence>
<dbReference type="GO" id="GO:0005886">
    <property type="term" value="C:plasma membrane"/>
    <property type="evidence" value="ECO:0007669"/>
    <property type="project" value="TreeGrafter"/>
</dbReference>
<organism evidence="12 13">
    <name type="scientific">Pleurostoma richardsiae</name>
    <dbReference type="NCBI Taxonomy" id="41990"/>
    <lineage>
        <taxon>Eukaryota</taxon>
        <taxon>Fungi</taxon>
        <taxon>Dikarya</taxon>
        <taxon>Ascomycota</taxon>
        <taxon>Pezizomycotina</taxon>
        <taxon>Sordariomycetes</taxon>
        <taxon>Sordariomycetidae</taxon>
        <taxon>Calosphaeriales</taxon>
        <taxon>Pleurostomataceae</taxon>
        <taxon>Pleurostoma</taxon>
    </lineage>
</organism>
<evidence type="ECO:0000259" key="11">
    <source>
        <dbReference type="PROSITE" id="PS51384"/>
    </source>
</evidence>
<evidence type="ECO:0000256" key="8">
    <source>
        <dbReference type="ARBA" id="ARBA00023136"/>
    </source>
</evidence>
<dbReference type="Pfam" id="PF08030">
    <property type="entry name" value="NAD_binding_6"/>
    <property type="match status" value="1"/>
</dbReference>
<dbReference type="GO" id="GO:0006826">
    <property type="term" value="P:iron ion transport"/>
    <property type="evidence" value="ECO:0007669"/>
    <property type="project" value="TreeGrafter"/>
</dbReference>
<evidence type="ECO:0000256" key="9">
    <source>
        <dbReference type="SAM" id="MobiDB-lite"/>
    </source>
</evidence>
<keyword evidence="8 10" id="KW-0472">Membrane</keyword>
<evidence type="ECO:0000313" key="13">
    <source>
        <dbReference type="Proteomes" id="UP001174694"/>
    </source>
</evidence>
<name>A0AA38S103_9PEZI</name>